<organism evidence="5 6">
    <name type="scientific">Chitinophaga oryziterrae</name>
    <dbReference type="NCBI Taxonomy" id="1031224"/>
    <lineage>
        <taxon>Bacteria</taxon>
        <taxon>Pseudomonadati</taxon>
        <taxon>Bacteroidota</taxon>
        <taxon>Chitinophagia</taxon>
        <taxon>Chitinophagales</taxon>
        <taxon>Chitinophagaceae</taxon>
        <taxon>Chitinophaga</taxon>
    </lineage>
</organism>
<dbReference type="Gene3D" id="2.40.50.1020">
    <property type="entry name" value="LytTr DNA-binding domain"/>
    <property type="match status" value="1"/>
</dbReference>
<dbReference type="PANTHER" id="PTHR44591">
    <property type="entry name" value="STRESS RESPONSE REGULATOR PROTEIN 1"/>
    <property type="match status" value="1"/>
</dbReference>
<evidence type="ECO:0000256" key="2">
    <source>
        <dbReference type="PROSITE-ProRule" id="PRU00169"/>
    </source>
</evidence>
<feature type="domain" description="Response regulatory" evidence="3">
    <location>
        <begin position="2"/>
        <end position="115"/>
    </location>
</feature>
<dbReference type="Pfam" id="PF04397">
    <property type="entry name" value="LytTR"/>
    <property type="match status" value="1"/>
</dbReference>
<dbReference type="GO" id="GO:0003677">
    <property type="term" value="F:DNA binding"/>
    <property type="evidence" value="ECO:0007669"/>
    <property type="project" value="InterPro"/>
</dbReference>
<dbReference type="InterPro" id="IPR001789">
    <property type="entry name" value="Sig_transdc_resp-reg_receiver"/>
</dbReference>
<dbReference type="RefSeq" id="WP_157301140.1">
    <property type="nucleotide sequence ID" value="NZ_BAAAZB010000002.1"/>
</dbReference>
<dbReference type="SMART" id="SM00850">
    <property type="entry name" value="LytTR"/>
    <property type="match status" value="1"/>
</dbReference>
<feature type="domain" description="HTH LytTR-type" evidence="4">
    <location>
        <begin position="189"/>
        <end position="251"/>
    </location>
</feature>
<dbReference type="SMART" id="SM00448">
    <property type="entry name" value="REC"/>
    <property type="match status" value="1"/>
</dbReference>
<dbReference type="PROSITE" id="PS50930">
    <property type="entry name" value="HTH_LYTTR"/>
    <property type="match status" value="1"/>
</dbReference>
<dbReference type="Proteomes" id="UP000468388">
    <property type="component" value="Unassembled WGS sequence"/>
</dbReference>
<keyword evidence="6" id="KW-1185">Reference proteome</keyword>
<evidence type="ECO:0000313" key="6">
    <source>
        <dbReference type="Proteomes" id="UP000468388"/>
    </source>
</evidence>
<evidence type="ECO:0000259" key="3">
    <source>
        <dbReference type="PROSITE" id="PS50110"/>
    </source>
</evidence>
<reference evidence="5 6" key="1">
    <citation type="submission" date="2019-12" db="EMBL/GenBank/DDBJ databases">
        <title>The draft genomic sequence of strain Chitinophaga oryziterrae JCM 16595.</title>
        <authorList>
            <person name="Zhang X."/>
        </authorList>
    </citation>
    <scope>NUCLEOTIDE SEQUENCE [LARGE SCALE GENOMIC DNA]</scope>
    <source>
        <strain evidence="5 6">JCM 16595</strain>
    </source>
</reference>
<evidence type="ECO:0000259" key="4">
    <source>
        <dbReference type="PROSITE" id="PS50930"/>
    </source>
</evidence>
<dbReference type="GO" id="GO:0000160">
    <property type="term" value="P:phosphorelay signal transduction system"/>
    <property type="evidence" value="ECO:0007669"/>
    <property type="project" value="InterPro"/>
</dbReference>
<dbReference type="EMBL" id="WRXO01000005">
    <property type="protein sequence ID" value="MVT42511.1"/>
    <property type="molecule type" value="Genomic_DNA"/>
</dbReference>
<protein>
    <submittedName>
        <fullName evidence="5">Response regulator</fullName>
    </submittedName>
</protein>
<proteinExistence type="predicted"/>
<dbReference type="Pfam" id="PF00072">
    <property type="entry name" value="Response_reg"/>
    <property type="match status" value="1"/>
</dbReference>
<accession>A0A6N8JDG1</accession>
<evidence type="ECO:0000256" key="1">
    <source>
        <dbReference type="ARBA" id="ARBA00022553"/>
    </source>
</evidence>
<dbReference type="Gene3D" id="3.40.50.2300">
    <property type="match status" value="1"/>
</dbReference>
<dbReference type="PROSITE" id="PS50110">
    <property type="entry name" value="RESPONSE_REGULATORY"/>
    <property type="match status" value="1"/>
</dbReference>
<dbReference type="AlphaFoldDB" id="A0A6N8JDG1"/>
<dbReference type="OrthoDB" id="1646880at2"/>
<sequence>MRTIIVDDEKLSRSVLTLLLEKHCPAVNIVAVCADGITALEAIEAHKPELLFLDVEMPGLNGFEVLQACKDASFSIIITTSHDHYALDAIRHNALDYLMKPIIKEDLQEAVDKAQLRLSKIKEQAVSKTDSLMEFLHQHLHPGERLALPSPEGLRMLLVRDILYCVADGENTKIYLQSSPEQPSLVCRTLKEVESNLKNKGFFRVHHSYVVNLFYMDRYIKGDGGDIIMSDGCSIPVSRNRKQEFMERIERL</sequence>
<dbReference type="InterPro" id="IPR007492">
    <property type="entry name" value="LytTR_DNA-bd_dom"/>
</dbReference>
<dbReference type="InterPro" id="IPR050595">
    <property type="entry name" value="Bact_response_regulator"/>
</dbReference>
<dbReference type="SUPFAM" id="SSF52172">
    <property type="entry name" value="CheY-like"/>
    <property type="match status" value="1"/>
</dbReference>
<gene>
    <name evidence="5" type="ORF">GO495_18095</name>
</gene>
<feature type="modified residue" description="4-aspartylphosphate" evidence="2">
    <location>
        <position position="54"/>
    </location>
</feature>
<evidence type="ECO:0000313" key="5">
    <source>
        <dbReference type="EMBL" id="MVT42511.1"/>
    </source>
</evidence>
<keyword evidence="1 2" id="KW-0597">Phosphoprotein</keyword>
<name>A0A6N8JDG1_9BACT</name>
<dbReference type="InterPro" id="IPR011006">
    <property type="entry name" value="CheY-like_superfamily"/>
</dbReference>
<comment type="caution">
    <text evidence="5">The sequence shown here is derived from an EMBL/GenBank/DDBJ whole genome shotgun (WGS) entry which is preliminary data.</text>
</comment>
<dbReference type="PANTHER" id="PTHR44591:SF18">
    <property type="entry name" value="REGULATORY PROTEIN"/>
    <property type="match status" value="1"/>
</dbReference>